<dbReference type="Proteomes" id="UP001516023">
    <property type="component" value="Unassembled WGS sequence"/>
</dbReference>
<gene>
    <name evidence="1" type="ORF">HJC23_004439</name>
</gene>
<sequence length="177" mass="20423">MAMLCHSPPNNSLANDFDGPIVTFRAQRRTRRTKTTAKSVSFSPTSQMAVFKCPTHSENEMKWYNKDDYEYFRSVRRTDIINCSNMMTKKVGSGEPFTVDDISSCTGLEFLLSRDVPRLIQEIKMMRDMHIRVILEEQERQVYTKTYDIEFLARLSEISSRSATERAHKLACSAICS</sequence>
<dbReference type="EMBL" id="JABMIG020000044">
    <property type="protein sequence ID" value="KAL3798688.1"/>
    <property type="molecule type" value="Genomic_DNA"/>
</dbReference>
<name>A0ABD3QFL3_9STRA</name>
<evidence type="ECO:0000313" key="1">
    <source>
        <dbReference type="EMBL" id="KAL3798688.1"/>
    </source>
</evidence>
<reference evidence="1 2" key="1">
    <citation type="journal article" date="2020" name="G3 (Bethesda)">
        <title>Improved Reference Genome for Cyclotella cryptica CCMP332, a Model for Cell Wall Morphogenesis, Salinity Adaptation, and Lipid Production in Diatoms (Bacillariophyta).</title>
        <authorList>
            <person name="Roberts W.R."/>
            <person name="Downey K.M."/>
            <person name="Ruck E.C."/>
            <person name="Traller J.C."/>
            <person name="Alverson A.J."/>
        </authorList>
    </citation>
    <scope>NUCLEOTIDE SEQUENCE [LARGE SCALE GENOMIC DNA]</scope>
    <source>
        <strain evidence="1 2">CCMP332</strain>
    </source>
</reference>
<dbReference type="AlphaFoldDB" id="A0ABD3QFL3"/>
<proteinExistence type="predicted"/>
<keyword evidence="2" id="KW-1185">Reference proteome</keyword>
<accession>A0ABD3QFL3</accession>
<protein>
    <submittedName>
        <fullName evidence="1">Uncharacterized protein</fullName>
    </submittedName>
</protein>
<comment type="caution">
    <text evidence="1">The sequence shown here is derived from an EMBL/GenBank/DDBJ whole genome shotgun (WGS) entry which is preliminary data.</text>
</comment>
<evidence type="ECO:0000313" key="2">
    <source>
        <dbReference type="Proteomes" id="UP001516023"/>
    </source>
</evidence>
<organism evidence="1 2">
    <name type="scientific">Cyclotella cryptica</name>
    <dbReference type="NCBI Taxonomy" id="29204"/>
    <lineage>
        <taxon>Eukaryota</taxon>
        <taxon>Sar</taxon>
        <taxon>Stramenopiles</taxon>
        <taxon>Ochrophyta</taxon>
        <taxon>Bacillariophyta</taxon>
        <taxon>Coscinodiscophyceae</taxon>
        <taxon>Thalassiosirophycidae</taxon>
        <taxon>Stephanodiscales</taxon>
        <taxon>Stephanodiscaceae</taxon>
        <taxon>Cyclotella</taxon>
    </lineage>
</organism>